<gene>
    <name evidence="7" type="ORF">PV383_34965</name>
</gene>
<keyword evidence="1" id="KW-0805">Transcription regulation</keyword>
<comment type="caution">
    <text evidence="7">The sequence shown here is derived from an EMBL/GenBank/DDBJ whole genome shotgun (WGS) entry which is preliminary data.</text>
</comment>
<organism evidence="7 8">
    <name type="scientific">Streptomyces caniscabiei</name>
    <dbReference type="NCBI Taxonomy" id="2746961"/>
    <lineage>
        <taxon>Bacteria</taxon>
        <taxon>Bacillati</taxon>
        <taxon>Actinomycetota</taxon>
        <taxon>Actinomycetes</taxon>
        <taxon>Kitasatosporales</taxon>
        <taxon>Streptomycetaceae</taxon>
        <taxon>Streptomyces</taxon>
    </lineage>
</organism>
<feature type="domain" description="IclR-ED" evidence="6">
    <location>
        <begin position="86"/>
        <end position="263"/>
    </location>
</feature>
<reference evidence="7 8" key="1">
    <citation type="journal article" date="2023" name="Microb. Genom.">
        <title>Mesoterricola silvestris gen. nov., sp. nov., Mesoterricola sediminis sp. nov., Geothrix oryzae sp. nov., Geothrix edaphica sp. nov., Geothrix rubra sp. nov., and Geothrix limicola sp. nov., six novel members of Acidobacteriota isolated from soils.</title>
        <authorList>
            <person name="Weisberg A.J."/>
            <person name="Pearce E."/>
            <person name="Kramer C.G."/>
            <person name="Chang J.H."/>
            <person name="Clarke C.R."/>
        </authorList>
    </citation>
    <scope>NUCLEOTIDE SEQUENCE [LARGE SCALE GENOMIC DNA]</scope>
    <source>
        <strain evidence="7 8">NE20-4-1</strain>
    </source>
</reference>
<protein>
    <submittedName>
        <fullName evidence="7">IclR family transcriptional regulator</fullName>
    </submittedName>
</protein>
<evidence type="ECO:0000259" key="5">
    <source>
        <dbReference type="PROSITE" id="PS51077"/>
    </source>
</evidence>
<sequence length="267" mass="27693">MARGGRPAGTAKGPDTANSSDRGRTVTSRALAILDAFTPGRPELTLAQICRLTGLRHATAHRLVGELTAWGALERLPGGTYVIGLRLWELGTLNPRGLPLRVRAMPVMEDLHAATRQHVQLAVLDGTEALVVERISATGAVPVVSNVGGRLPLHASAVGQVLLAHAGEEQFTAVVGGGLAPLTARTITDPTALRLTLAECRRTGVAVVHEEMSPDAHSVAVPVSDSKGRVVAALSVVCADARTHLLVPAVVLAGRGISRGLGARVLP</sequence>
<dbReference type="PROSITE" id="PS51077">
    <property type="entry name" value="HTH_ICLR"/>
    <property type="match status" value="1"/>
</dbReference>
<dbReference type="Pfam" id="PF09339">
    <property type="entry name" value="HTH_IclR"/>
    <property type="match status" value="1"/>
</dbReference>
<dbReference type="RefSeq" id="WP_193379959.1">
    <property type="nucleotide sequence ID" value="NZ_JABXWF010000048.1"/>
</dbReference>
<dbReference type="SUPFAM" id="SSF46785">
    <property type="entry name" value="Winged helix' DNA-binding domain"/>
    <property type="match status" value="1"/>
</dbReference>
<proteinExistence type="predicted"/>
<evidence type="ECO:0000256" key="1">
    <source>
        <dbReference type="ARBA" id="ARBA00023015"/>
    </source>
</evidence>
<dbReference type="InterPro" id="IPR050707">
    <property type="entry name" value="HTH_MetabolicPath_Reg"/>
</dbReference>
<evidence type="ECO:0000259" key="6">
    <source>
        <dbReference type="PROSITE" id="PS51078"/>
    </source>
</evidence>
<dbReference type="SMART" id="SM00346">
    <property type="entry name" value="HTH_ICLR"/>
    <property type="match status" value="1"/>
</dbReference>
<dbReference type="Proteomes" id="UP001282474">
    <property type="component" value="Unassembled WGS sequence"/>
</dbReference>
<dbReference type="Pfam" id="PF01614">
    <property type="entry name" value="IclR_C"/>
    <property type="match status" value="1"/>
</dbReference>
<dbReference type="InterPro" id="IPR036388">
    <property type="entry name" value="WH-like_DNA-bd_sf"/>
</dbReference>
<feature type="domain" description="HTH iclR-type" evidence="5">
    <location>
        <begin position="24"/>
        <end position="85"/>
    </location>
</feature>
<dbReference type="InterPro" id="IPR036390">
    <property type="entry name" value="WH_DNA-bd_sf"/>
</dbReference>
<keyword evidence="3" id="KW-0804">Transcription</keyword>
<dbReference type="Gene3D" id="3.30.450.40">
    <property type="match status" value="1"/>
</dbReference>
<evidence type="ECO:0000256" key="2">
    <source>
        <dbReference type="ARBA" id="ARBA00023125"/>
    </source>
</evidence>
<name>A0ABU4MZW1_9ACTN</name>
<dbReference type="Gene3D" id="1.10.10.10">
    <property type="entry name" value="Winged helix-like DNA-binding domain superfamily/Winged helix DNA-binding domain"/>
    <property type="match status" value="1"/>
</dbReference>
<dbReference type="PANTHER" id="PTHR30136:SF24">
    <property type="entry name" value="HTH-TYPE TRANSCRIPTIONAL REPRESSOR ALLR"/>
    <property type="match status" value="1"/>
</dbReference>
<dbReference type="InterPro" id="IPR014757">
    <property type="entry name" value="Tscrpt_reg_IclR_C"/>
</dbReference>
<dbReference type="InterPro" id="IPR029016">
    <property type="entry name" value="GAF-like_dom_sf"/>
</dbReference>
<accession>A0ABU4MZW1</accession>
<dbReference type="SUPFAM" id="SSF55781">
    <property type="entry name" value="GAF domain-like"/>
    <property type="match status" value="1"/>
</dbReference>
<evidence type="ECO:0000313" key="7">
    <source>
        <dbReference type="EMBL" id="MDX3042344.1"/>
    </source>
</evidence>
<evidence type="ECO:0000256" key="3">
    <source>
        <dbReference type="ARBA" id="ARBA00023163"/>
    </source>
</evidence>
<feature type="region of interest" description="Disordered" evidence="4">
    <location>
        <begin position="1"/>
        <end position="24"/>
    </location>
</feature>
<keyword evidence="8" id="KW-1185">Reference proteome</keyword>
<dbReference type="PANTHER" id="PTHR30136">
    <property type="entry name" value="HELIX-TURN-HELIX TRANSCRIPTIONAL REGULATOR, ICLR FAMILY"/>
    <property type="match status" value="1"/>
</dbReference>
<dbReference type="EMBL" id="JARAWJ010000036">
    <property type="protein sequence ID" value="MDX3042344.1"/>
    <property type="molecule type" value="Genomic_DNA"/>
</dbReference>
<dbReference type="PROSITE" id="PS51078">
    <property type="entry name" value="ICLR_ED"/>
    <property type="match status" value="1"/>
</dbReference>
<keyword evidence="2" id="KW-0238">DNA-binding</keyword>
<evidence type="ECO:0000313" key="8">
    <source>
        <dbReference type="Proteomes" id="UP001282474"/>
    </source>
</evidence>
<dbReference type="InterPro" id="IPR005471">
    <property type="entry name" value="Tscrpt_reg_IclR_N"/>
</dbReference>
<evidence type="ECO:0000256" key="4">
    <source>
        <dbReference type="SAM" id="MobiDB-lite"/>
    </source>
</evidence>